<gene>
    <name evidence="1" type="ordered locus">RB2260</name>
</gene>
<dbReference type="KEGG" id="rba:RB2260"/>
<protein>
    <submittedName>
        <fullName evidence="1">Uncharacterized protein</fullName>
    </submittedName>
</protein>
<dbReference type="EnsemblBacteria" id="CAD72515">
    <property type="protein sequence ID" value="CAD72515"/>
    <property type="gene ID" value="RB2260"/>
</dbReference>
<organism evidence="1 2">
    <name type="scientific">Rhodopirellula baltica (strain DSM 10527 / NCIMB 13988 / SH1)</name>
    <dbReference type="NCBI Taxonomy" id="243090"/>
    <lineage>
        <taxon>Bacteria</taxon>
        <taxon>Pseudomonadati</taxon>
        <taxon>Planctomycetota</taxon>
        <taxon>Planctomycetia</taxon>
        <taxon>Pirellulales</taxon>
        <taxon>Pirellulaceae</taxon>
        <taxon>Rhodopirellula</taxon>
    </lineage>
</organism>
<sequence length="35" mass="4107">MTKPLGTRRIDSRCFAGRVSLWMQFNAIRSNLHSR</sequence>
<evidence type="ECO:0000313" key="2">
    <source>
        <dbReference type="Proteomes" id="UP000001025"/>
    </source>
</evidence>
<evidence type="ECO:0000313" key="1">
    <source>
        <dbReference type="EMBL" id="CAD72515.1"/>
    </source>
</evidence>
<accession>Q7UW54</accession>
<proteinExistence type="predicted"/>
<dbReference type="HOGENOM" id="CLU_3366929_0_0_0"/>
<dbReference type="AlphaFoldDB" id="Q7UW54"/>
<dbReference type="InParanoid" id="Q7UW54"/>
<dbReference type="EMBL" id="BX294136">
    <property type="protein sequence ID" value="CAD72515.1"/>
    <property type="molecule type" value="Genomic_DNA"/>
</dbReference>
<keyword evidence="2" id="KW-1185">Reference proteome</keyword>
<name>Q7UW54_RHOBA</name>
<dbReference type="Proteomes" id="UP000001025">
    <property type="component" value="Chromosome"/>
</dbReference>
<reference evidence="1 2" key="1">
    <citation type="journal article" date="2003" name="Proc. Natl. Acad. Sci. U.S.A.">
        <title>Complete genome sequence of the marine planctomycete Pirellula sp. strain 1.</title>
        <authorList>
            <person name="Gloeckner F.O."/>
            <person name="Kube M."/>
            <person name="Bauer M."/>
            <person name="Teeling H."/>
            <person name="Lombardot T."/>
            <person name="Ludwig W."/>
            <person name="Gade D."/>
            <person name="Beck A."/>
            <person name="Borzym K."/>
            <person name="Heitmann K."/>
            <person name="Rabus R."/>
            <person name="Schlesner H."/>
            <person name="Amann R."/>
            <person name="Reinhardt R."/>
        </authorList>
    </citation>
    <scope>NUCLEOTIDE SEQUENCE [LARGE SCALE GENOMIC DNA]</scope>
    <source>
        <strain evidence="2">DSM 10527 / NCIMB 13988 / SH1</strain>
    </source>
</reference>
<dbReference type="STRING" id="243090.RB2260"/>